<sequence>MQQVSIQYYSSPCGEIILASVDDELCLCDWNEMPCSERNKLRLSRYMKAVFKIETSPILELSKKQLNEYFTGSRRTFDIPLHPIGTDFQKKVWGALLNIPYGETRSYKEIAISMGNPNGTRAVAGAIGANGISIFIPCHRVIGSNHLLTGFAGGLDAKRRLLEIEAEQKQHNVDFQIRK</sequence>
<comment type="miscellaneous">
    <text evidence="9">This enzyme catalyzes only one turnover and therefore is not strictly catalytic. According to one definition, an enzyme is a biocatalyst that acts repeatedly and over many reaction cycles.</text>
</comment>
<evidence type="ECO:0000313" key="18">
    <source>
        <dbReference type="Proteomes" id="UP000285776"/>
    </source>
</evidence>
<dbReference type="Proteomes" id="UP000390763">
    <property type="component" value="Unassembled WGS sequence"/>
</dbReference>
<dbReference type="EMBL" id="VZCY01000111">
    <property type="protein sequence ID" value="MQN10944.1"/>
    <property type="molecule type" value="Genomic_DNA"/>
</dbReference>
<dbReference type="EMBL" id="QRVN01000047">
    <property type="protein sequence ID" value="RGS44941.1"/>
    <property type="molecule type" value="Genomic_DNA"/>
</dbReference>
<keyword evidence="3 9" id="KW-0963">Cytoplasm</keyword>
<dbReference type="NCBIfam" id="TIGR00589">
    <property type="entry name" value="ogt"/>
    <property type="match status" value="1"/>
</dbReference>
<comment type="caution">
    <text evidence="13">The sequence shown here is derived from an EMBL/GenBank/DDBJ whole genome shotgun (WGS) entry which is preliminary data.</text>
</comment>
<dbReference type="Gene3D" id="1.10.10.10">
    <property type="entry name" value="Winged helix-like DNA-binding domain superfamily/Winged helix DNA-binding domain"/>
    <property type="match status" value="1"/>
</dbReference>
<dbReference type="PANTHER" id="PTHR10815:SF5">
    <property type="entry name" value="METHYLATED-DNA--PROTEIN-CYSTEINE METHYLTRANSFERASE"/>
    <property type="match status" value="1"/>
</dbReference>
<keyword evidence="7 9" id="KW-0234">DNA repair</keyword>
<dbReference type="HAMAP" id="MF_00772">
    <property type="entry name" value="OGT"/>
    <property type="match status" value="1"/>
</dbReference>
<evidence type="ECO:0000313" key="21">
    <source>
        <dbReference type="Proteomes" id="UP000390763"/>
    </source>
</evidence>
<dbReference type="Proteomes" id="UP000285776">
    <property type="component" value="Unassembled WGS sequence"/>
</dbReference>
<dbReference type="Proteomes" id="UP000358159">
    <property type="component" value="Unassembled WGS sequence"/>
</dbReference>
<dbReference type="EC" id="2.1.1.63" evidence="9"/>
<comment type="catalytic activity">
    <reaction evidence="8 9">
        <text>a 6-O-methyl-2'-deoxyguanosine in DNA + L-cysteinyl-[protein] = S-methyl-L-cysteinyl-[protein] + a 2'-deoxyguanosine in DNA</text>
        <dbReference type="Rhea" id="RHEA:24000"/>
        <dbReference type="Rhea" id="RHEA-COMP:10131"/>
        <dbReference type="Rhea" id="RHEA-COMP:10132"/>
        <dbReference type="Rhea" id="RHEA-COMP:11367"/>
        <dbReference type="Rhea" id="RHEA-COMP:11368"/>
        <dbReference type="ChEBI" id="CHEBI:29950"/>
        <dbReference type="ChEBI" id="CHEBI:82612"/>
        <dbReference type="ChEBI" id="CHEBI:85445"/>
        <dbReference type="ChEBI" id="CHEBI:85448"/>
        <dbReference type="EC" id="2.1.1.63"/>
    </reaction>
</comment>
<gene>
    <name evidence="17" type="ORF">DWV53_14245</name>
    <name evidence="16" type="ORF">DWX90_14950</name>
    <name evidence="15" type="ORF">F7D42_06840</name>
    <name evidence="14" type="ORF">F7D62_02050</name>
    <name evidence="13" type="ORF">F7D97_13705</name>
    <name evidence="12" type="ORF">ONS98_15345</name>
</gene>
<name>A0A3R6BLN4_9BACT</name>
<dbReference type="InterPro" id="IPR036217">
    <property type="entry name" value="MethylDNA_cys_MeTrfase_DNAb"/>
</dbReference>
<evidence type="ECO:0000256" key="8">
    <source>
        <dbReference type="ARBA" id="ARBA00049348"/>
    </source>
</evidence>
<dbReference type="SUPFAM" id="SSF46767">
    <property type="entry name" value="Methylated DNA-protein cysteine methyltransferase, C-terminal domain"/>
    <property type="match status" value="1"/>
</dbReference>
<evidence type="ECO:0000313" key="14">
    <source>
        <dbReference type="EMBL" id="MQO02911.1"/>
    </source>
</evidence>
<evidence type="ECO:0000313" key="20">
    <source>
        <dbReference type="Proteomes" id="UP000358159"/>
    </source>
</evidence>
<feature type="active site" description="Nucleophile; methyl group acceptor" evidence="9">
    <location>
        <position position="138"/>
    </location>
</feature>
<dbReference type="SUPFAM" id="SSF53155">
    <property type="entry name" value="Methylated DNA-protein cysteine methyltransferase domain"/>
    <property type="match status" value="1"/>
</dbReference>
<dbReference type="GO" id="GO:0003908">
    <property type="term" value="F:methylated-DNA-[protein]-cysteine S-methyltransferase activity"/>
    <property type="evidence" value="ECO:0007669"/>
    <property type="project" value="UniProtKB-UniRule"/>
</dbReference>
<dbReference type="Proteomes" id="UP000406735">
    <property type="component" value="Unassembled WGS sequence"/>
</dbReference>
<organism evidence="13 22">
    <name type="scientific">Segatella copri</name>
    <dbReference type="NCBI Taxonomy" id="165179"/>
    <lineage>
        <taxon>Bacteria</taxon>
        <taxon>Pseudomonadati</taxon>
        <taxon>Bacteroidota</taxon>
        <taxon>Bacteroidia</taxon>
        <taxon>Bacteroidales</taxon>
        <taxon>Prevotellaceae</taxon>
        <taxon>Segatella</taxon>
    </lineage>
</organism>
<dbReference type="EMBL" id="VZAZ01000030">
    <property type="protein sequence ID" value="MQO55430.1"/>
    <property type="molecule type" value="Genomic_DNA"/>
</dbReference>
<dbReference type="Proteomes" id="UP001209476">
    <property type="component" value="Unassembled WGS sequence"/>
</dbReference>
<dbReference type="InterPro" id="IPR023546">
    <property type="entry name" value="MGMT"/>
</dbReference>
<keyword evidence="6 9" id="KW-0227">DNA damage</keyword>
<accession>A0A3R6BLN4</accession>
<evidence type="ECO:0000256" key="6">
    <source>
        <dbReference type="ARBA" id="ARBA00022763"/>
    </source>
</evidence>
<evidence type="ECO:0000313" key="19">
    <source>
        <dbReference type="Proteomes" id="UP000286113"/>
    </source>
</evidence>
<dbReference type="InterPro" id="IPR014048">
    <property type="entry name" value="MethylDNA_cys_MeTrfase_DNA-bd"/>
</dbReference>
<feature type="domain" description="Methylated-DNA-[protein]-cysteine S-methyltransferase DNA binding" evidence="10">
    <location>
        <begin position="87"/>
        <end position="166"/>
    </location>
</feature>
<dbReference type="EMBL" id="QSAV01000068">
    <property type="protein sequence ID" value="RGW74787.1"/>
    <property type="molecule type" value="Genomic_DNA"/>
</dbReference>
<evidence type="ECO:0000259" key="11">
    <source>
        <dbReference type="Pfam" id="PF02870"/>
    </source>
</evidence>
<dbReference type="CDD" id="cd06445">
    <property type="entry name" value="ATase"/>
    <property type="match status" value="1"/>
</dbReference>
<dbReference type="PANTHER" id="PTHR10815">
    <property type="entry name" value="METHYLATED-DNA--PROTEIN-CYSTEINE METHYLTRANSFERASE"/>
    <property type="match status" value="1"/>
</dbReference>
<dbReference type="Pfam" id="PF02870">
    <property type="entry name" value="Methyltransf_1N"/>
    <property type="match status" value="1"/>
</dbReference>
<dbReference type="PROSITE" id="PS00374">
    <property type="entry name" value="MGMT"/>
    <property type="match status" value="1"/>
</dbReference>
<protein>
    <recommendedName>
        <fullName evidence="9">Methylated-DNA--protein-cysteine methyltransferase</fullName>
        <ecNumber evidence="9">2.1.1.63</ecNumber>
    </recommendedName>
    <alternativeName>
        <fullName evidence="9">6-O-methylguanine-DNA methyltransferase</fullName>
        <shortName evidence="9">MGMT</shortName>
    </alternativeName>
    <alternativeName>
        <fullName evidence="9">O-6-methylguanine-DNA-alkyltransferase</fullName>
    </alternativeName>
</protein>
<evidence type="ECO:0000256" key="4">
    <source>
        <dbReference type="ARBA" id="ARBA00022603"/>
    </source>
</evidence>
<dbReference type="InterPro" id="IPR036388">
    <property type="entry name" value="WH-like_DNA-bd_sf"/>
</dbReference>
<dbReference type="InterPro" id="IPR008332">
    <property type="entry name" value="MethylG_MeTrfase_N"/>
</dbReference>
<evidence type="ECO:0000256" key="2">
    <source>
        <dbReference type="ARBA" id="ARBA00008711"/>
    </source>
</evidence>
<dbReference type="GO" id="GO:0006307">
    <property type="term" value="P:DNA alkylation repair"/>
    <property type="evidence" value="ECO:0007669"/>
    <property type="project" value="UniProtKB-UniRule"/>
</dbReference>
<evidence type="ECO:0000313" key="15">
    <source>
        <dbReference type="EMBL" id="MQO55430.1"/>
    </source>
</evidence>
<comment type="similarity">
    <text evidence="2 9">Belongs to the MGMT family.</text>
</comment>
<evidence type="ECO:0000313" key="17">
    <source>
        <dbReference type="EMBL" id="RGW74787.1"/>
    </source>
</evidence>
<dbReference type="InterPro" id="IPR036631">
    <property type="entry name" value="MGMT_N_sf"/>
</dbReference>
<evidence type="ECO:0000259" key="10">
    <source>
        <dbReference type="Pfam" id="PF01035"/>
    </source>
</evidence>
<proteinExistence type="inferred from homology"/>
<evidence type="ECO:0000313" key="22">
    <source>
        <dbReference type="Proteomes" id="UP000406735"/>
    </source>
</evidence>
<comment type="catalytic activity">
    <reaction evidence="1 9">
        <text>a 4-O-methyl-thymidine in DNA + L-cysteinyl-[protein] = a thymidine in DNA + S-methyl-L-cysteinyl-[protein]</text>
        <dbReference type="Rhea" id="RHEA:53428"/>
        <dbReference type="Rhea" id="RHEA-COMP:10131"/>
        <dbReference type="Rhea" id="RHEA-COMP:10132"/>
        <dbReference type="Rhea" id="RHEA-COMP:13555"/>
        <dbReference type="Rhea" id="RHEA-COMP:13556"/>
        <dbReference type="ChEBI" id="CHEBI:29950"/>
        <dbReference type="ChEBI" id="CHEBI:82612"/>
        <dbReference type="ChEBI" id="CHEBI:137386"/>
        <dbReference type="ChEBI" id="CHEBI:137387"/>
        <dbReference type="EC" id="2.1.1.63"/>
    </reaction>
</comment>
<keyword evidence="4 9" id="KW-0489">Methyltransferase</keyword>
<dbReference type="Proteomes" id="UP000286113">
    <property type="component" value="Unassembled WGS sequence"/>
</dbReference>
<keyword evidence="5 9" id="KW-0808">Transferase</keyword>
<evidence type="ECO:0000313" key="12">
    <source>
        <dbReference type="EMBL" id="MCW4166551.1"/>
    </source>
</evidence>
<dbReference type="AlphaFoldDB" id="A0A3R6BLN4"/>
<dbReference type="Pfam" id="PF01035">
    <property type="entry name" value="DNA_binding_1"/>
    <property type="match status" value="1"/>
</dbReference>
<dbReference type="FunFam" id="1.10.10.10:FF:000214">
    <property type="entry name" value="Methylated-DNA--protein-cysteine methyltransferase"/>
    <property type="match status" value="1"/>
</dbReference>
<comment type="subcellular location">
    <subcellularLocation>
        <location evidence="9">Cytoplasm</location>
    </subcellularLocation>
</comment>
<evidence type="ECO:0000313" key="16">
    <source>
        <dbReference type="EMBL" id="RGS44941.1"/>
    </source>
</evidence>
<evidence type="ECO:0000256" key="9">
    <source>
        <dbReference type="HAMAP-Rule" id="MF_00772"/>
    </source>
</evidence>
<feature type="domain" description="Methylguanine DNA methyltransferase ribonuclease-like" evidence="11">
    <location>
        <begin position="7"/>
        <end position="82"/>
    </location>
</feature>
<evidence type="ECO:0000256" key="7">
    <source>
        <dbReference type="ARBA" id="ARBA00023204"/>
    </source>
</evidence>
<evidence type="ECO:0000313" key="13">
    <source>
        <dbReference type="EMBL" id="MQN10944.1"/>
    </source>
</evidence>
<dbReference type="GO" id="GO:0005737">
    <property type="term" value="C:cytoplasm"/>
    <property type="evidence" value="ECO:0007669"/>
    <property type="project" value="UniProtKB-SubCell"/>
</dbReference>
<dbReference type="EMBL" id="VZBT01000014">
    <property type="protein sequence ID" value="MQO02911.1"/>
    <property type="molecule type" value="Genomic_DNA"/>
</dbReference>
<comment type="function">
    <text evidence="9">Involved in the cellular defense against the biological effects of O6-methylguanine (O6-MeG) and O4-methylthymine (O4-MeT) in DNA. Repairs the methylated nucleobase in DNA by stoichiometrically transferring the methyl group to a cysteine residue in the enzyme. This is a suicide reaction: the enzyme is irreversibly inactivated.</text>
</comment>
<dbReference type="RefSeq" id="WP_118155235.1">
    <property type="nucleotide sequence ID" value="NZ_CP156893.1"/>
</dbReference>
<reference evidence="20 21" key="2">
    <citation type="submission" date="2019-09" db="EMBL/GenBank/DDBJ databases">
        <title>Distinct polysaccharide growth profiles of human intestinal Prevotella copri isolates.</title>
        <authorList>
            <person name="Fehlner-Peach H."/>
            <person name="Magnabosco C."/>
            <person name="Raghavan V."/>
            <person name="Scher J.U."/>
            <person name="Tett A."/>
            <person name="Cox L.M."/>
            <person name="Gottsegen C."/>
            <person name="Watters A."/>
            <person name="Wiltshire- Gordon J.D."/>
            <person name="Segata N."/>
            <person name="Bonneau R."/>
            <person name="Littman D.R."/>
        </authorList>
    </citation>
    <scope>NUCLEOTIDE SEQUENCE [LARGE SCALE GENOMIC DNA]</scope>
    <source>
        <strain evidence="15 20">BVe41219</strain>
        <strain evidence="21">iAK279</strain>
        <strain evidence="14">IAK279</strain>
        <strain evidence="13">IK21513</strain>
        <strain evidence="22">iK21513</strain>
    </source>
</reference>
<dbReference type="GO" id="GO:0032259">
    <property type="term" value="P:methylation"/>
    <property type="evidence" value="ECO:0007669"/>
    <property type="project" value="UniProtKB-KW"/>
</dbReference>
<evidence type="ECO:0000256" key="1">
    <source>
        <dbReference type="ARBA" id="ARBA00001286"/>
    </source>
</evidence>
<dbReference type="InterPro" id="IPR001497">
    <property type="entry name" value="MethylDNA_cys_MeTrfase_AS"/>
</dbReference>
<reference evidence="18 19" key="1">
    <citation type="submission" date="2018-08" db="EMBL/GenBank/DDBJ databases">
        <title>A genome reference for cultivated species of the human gut microbiota.</title>
        <authorList>
            <person name="Zou Y."/>
            <person name="Xue W."/>
            <person name="Luo G."/>
        </authorList>
    </citation>
    <scope>NUCLEOTIDE SEQUENCE [LARGE SCALE GENOMIC DNA]</scope>
    <source>
        <strain evidence="17 18">AF10-17</strain>
        <strain evidence="16 19">AF22-1</strain>
    </source>
</reference>
<evidence type="ECO:0000256" key="5">
    <source>
        <dbReference type="ARBA" id="ARBA00022679"/>
    </source>
</evidence>
<reference evidence="12" key="3">
    <citation type="submission" date="2022-11" db="EMBL/GenBank/DDBJ databases">
        <title>Genomic repertoires linked with pathogenic potency of arthritogenic Prevotella copri isolated from the gut of rheumatoid arthritis patients.</title>
        <authorList>
            <person name="Nii T."/>
            <person name="Maeda Y."/>
            <person name="Motooka D."/>
            <person name="Naito M."/>
            <person name="Matsumoto Y."/>
            <person name="Ogawa T."/>
            <person name="Oguro-Igashira E."/>
            <person name="Kishikawa T."/>
            <person name="Yamashita M."/>
            <person name="Koizumi S."/>
            <person name="Kurakawa T."/>
            <person name="Okumura R."/>
            <person name="Kayama H."/>
            <person name="Murakami M."/>
            <person name="Sakaguchi T."/>
            <person name="Das B."/>
            <person name="Nakamura S."/>
            <person name="Okada Y."/>
            <person name="Kumanogoh A."/>
            <person name="Takeda K."/>
        </authorList>
    </citation>
    <scope>NUCLEOTIDE SEQUENCE</scope>
    <source>
        <strain evidence="12">RA-N001-16</strain>
    </source>
</reference>
<dbReference type="EMBL" id="JAPDUM010000003">
    <property type="protein sequence ID" value="MCW4166551.1"/>
    <property type="molecule type" value="Genomic_DNA"/>
</dbReference>
<dbReference type="Gene3D" id="3.30.160.70">
    <property type="entry name" value="Methylated DNA-protein cysteine methyltransferase domain"/>
    <property type="match status" value="1"/>
</dbReference>
<evidence type="ECO:0000256" key="3">
    <source>
        <dbReference type="ARBA" id="ARBA00022490"/>
    </source>
</evidence>